<organism evidence="1 2">
    <name type="scientific">Rubroshorea leprosula</name>
    <dbReference type="NCBI Taxonomy" id="152421"/>
    <lineage>
        <taxon>Eukaryota</taxon>
        <taxon>Viridiplantae</taxon>
        <taxon>Streptophyta</taxon>
        <taxon>Embryophyta</taxon>
        <taxon>Tracheophyta</taxon>
        <taxon>Spermatophyta</taxon>
        <taxon>Magnoliopsida</taxon>
        <taxon>eudicotyledons</taxon>
        <taxon>Gunneridae</taxon>
        <taxon>Pentapetalae</taxon>
        <taxon>rosids</taxon>
        <taxon>malvids</taxon>
        <taxon>Malvales</taxon>
        <taxon>Dipterocarpaceae</taxon>
        <taxon>Rubroshorea</taxon>
    </lineage>
</organism>
<dbReference type="EMBL" id="BPVZ01000153">
    <property type="protein sequence ID" value="GKV41789.1"/>
    <property type="molecule type" value="Genomic_DNA"/>
</dbReference>
<sequence length="92" mass="9820">MENCSLPNGCCCQEARLGGEEADFRVLFADWIRVPPSRLGGGFSSNVQSNLARLSSSSLVNNRCGWLGCGRLGAVAQNNSLASVWLPFLSAE</sequence>
<comment type="caution">
    <text evidence="1">The sequence shown here is derived from an EMBL/GenBank/DDBJ whole genome shotgun (WGS) entry which is preliminary data.</text>
</comment>
<dbReference type="AlphaFoldDB" id="A0AAV5LXK3"/>
<keyword evidence="2" id="KW-1185">Reference proteome</keyword>
<protein>
    <submittedName>
        <fullName evidence="1">Uncharacterized protein</fullName>
    </submittedName>
</protein>
<evidence type="ECO:0000313" key="2">
    <source>
        <dbReference type="Proteomes" id="UP001054252"/>
    </source>
</evidence>
<proteinExistence type="predicted"/>
<name>A0AAV5LXK3_9ROSI</name>
<evidence type="ECO:0000313" key="1">
    <source>
        <dbReference type="EMBL" id="GKV41789.1"/>
    </source>
</evidence>
<dbReference type="Proteomes" id="UP001054252">
    <property type="component" value="Unassembled WGS sequence"/>
</dbReference>
<gene>
    <name evidence="1" type="ORF">SLEP1_g49281</name>
</gene>
<reference evidence="1 2" key="1">
    <citation type="journal article" date="2021" name="Commun. Biol.">
        <title>The genome of Shorea leprosula (Dipterocarpaceae) highlights the ecological relevance of drought in aseasonal tropical rainforests.</title>
        <authorList>
            <person name="Ng K.K.S."/>
            <person name="Kobayashi M.J."/>
            <person name="Fawcett J.A."/>
            <person name="Hatakeyama M."/>
            <person name="Paape T."/>
            <person name="Ng C.H."/>
            <person name="Ang C.C."/>
            <person name="Tnah L.H."/>
            <person name="Lee C.T."/>
            <person name="Nishiyama T."/>
            <person name="Sese J."/>
            <person name="O'Brien M.J."/>
            <person name="Copetti D."/>
            <person name="Mohd Noor M.I."/>
            <person name="Ong R.C."/>
            <person name="Putra M."/>
            <person name="Sireger I.Z."/>
            <person name="Indrioko S."/>
            <person name="Kosugi Y."/>
            <person name="Izuno A."/>
            <person name="Isagi Y."/>
            <person name="Lee S.L."/>
            <person name="Shimizu K.K."/>
        </authorList>
    </citation>
    <scope>NUCLEOTIDE SEQUENCE [LARGE SCALE GENOMIC DNA]</scope>
    <source>
        <strain evidence="1">214</strain>
    </source>
</reference>
<accession>A0AAV5LXK3</accession>